<dbReference type="AlphaFoldDB" id="A0A194QBY9"/>
<dbReference type="InterPro" id="IPR036846">
    <property type="entry name" value="GM2-AP_sf"/>
</dbReference>
<evidence type="ECO:0000313" key="3">
    <source>
        <dbReference type="EMBL" id="KPJ02505.1"/>
    </source>
</evidence>
<proteinExistence type="predicted"/>
<gene>
    <name evidence="3" type="ORF">RR46_09708</name>
</gene>
<organism evidence="3 4">
    <name type="scientific">Papilio xuthus</name>
    <name type="common">Asian swallowtail butterfly</name>
    <dbReference type="NCBI Taxonomy" id="66420"/>
    <lineage>
        <taxon>Eukaryota</taxon>
        <taxon>Metazoa</taxon>
        <taxon>Ecdysozoa</taxon>
        <taxon>Arthropoda</taxon>
        <taxon>Hexapoda</taxon>
        <taxon>Insecta</taxon>
        <taxon>Pterygota</taxon>
        <taxon>Neoptera</taxon>
        <taxon>Endopterygota</taxon>
        <taxon>Lepidoptera</taxon>
        <taxon>Glossata</taxon>
        <taxon>Ditrysia</taxon>
        <taxon>Papilionoidea</taxon>
        <taxon>Papilionidae</taxon>
        <taxon>Papilioninae</taxon>
        <taxon>Papilio</taxon>
    </lineage>
</organism>
<evidence type="ECO:0000256" key="1">
    <source>
        <dbReference type="ARBA" id="ARBA00022729"/>
    </source>
</evidence>
<name>A0A194QBY9_PAPXU</name>
<dbReference type="PANTHER" id="PTHR20898:SF0">
    <property type="entry name" value="DAEDALUS ON 3-RELATED"/>
    <property type="match status" value="1"/>
</dbReference>
<dbReference type="Pfam" id="PF06477">
    <property type="entry name" value="DUF1091"/>
    <property type="match status" value="2"/>
</dbReference>
<dbReference type="Gene3D" id="2.70.220.10">
    <property type="entry name" value="Ganglioside GM2 activator"/>
    <property type="match status" value="1"/>
</dbReference>
<feature type="signal peptide" evidence="2">
    <location>
        <begin position="1"/>
        <end position="24"/>
    </location>
</feature>
<accession>A0A194QBY9</accession>
<keyword evidence="4" id="KW-1185">Reference proteome</keyword>
<dbReference type="InterPro" id="IPR010512">
    <property type="entry name" value="DUF1091"/>
</dbReference>
<dbReference type="PANTHER" id="PTHR20898">
    <property type="entry name" value="DAEDALUS ON 3-RELATED-RELATED"/>
    <property type="match status" value="1"/>
</dbReference>
<dbReference type="EMBL" id="KQ459232">
    <property type="protein sequence ID" value="KPJ02505.1"/>
    <property type="molecule type" value="Genomic_DNA"/>
</dbReference>
<keyword evidence="1 2" id="KW-0732">Signal</keyword>
<evidence type="ECO:0000313" key="4">
    <source>
        <dbReference type="Proteomes" id="UP000053268"/>
    </source>
</evidence>
<reference evidence="3 4" key="1">
    <citation type="journal article" date="2015" name="Nat. Commun.">
        <title>Outbred genome sequencing and CRISPR/Cas9 gene editing in butterflies.</title>
        <authorList>
            <person name="Li X."/>
            <person name="Fan D."/>
            <person name="Zhang W."/>
            <person name="Liu G."/>
            <person name="Zhang L."/>
            <person name="Zhao L."/>
            <person name="Fang X."/>
            <person name="Chen L."/>
            <person name="Dong Y."/>
            <person name="Chen Y."/>
            <person name="Ding Y."/>
            <person name="Zhao R."/>
            <person name="Feng M."/>
            <person name="Zhu Y."/>
            <person name="Feng Y."/>
            <person name="Jiang X."/>
            <person name="Zhu D."/>
            <person name="Xiang H."/>
            <person name="Feng X."/>
            <person name="Li S."/>
            <person name="Wang J."/>
            <person name="Zhang G."/>
            <person name="Kronforst M.R."/>
            <person name="Wang W."/>
        </authorList>
    </citation>
    <scope>NUCLEOTIDE SEQUENCE [LARGE SCALE GENOMIC DNA]</scope>
    <source>
        <strain evidence="3">Ya'a_city_454_Px</strain>
        <tissue evidence="3">Whole body</tissue>
    </source>
</reference>
<protein>
    <recommendedName>
        <fullName evidence="5">MD-2-related lipid-recognition domain-containing protein</fullName>
    </recommendedName>
</protein>
<evidence type="ECO:0008006" key="5">
    <source>
        <dbReference type="Google" id="ProtNLM"/>
    </source>
</evidence>
<dbReference type="Proteomes" id="UP000053268">
    <property type="component" value="Unassembled WGS sequence"/>
</dbReference>
<feature type="chain" id="PRO_5008264196" description="MD-2-related lipid-recognition domain-containing protein" evidence="2">
    <location>
        <begin position="25"/>
        <end position="378"/>
    </location>
</feature>
<sequence length="378" mass="43105">MPSGTVSNLWRLYLFIILFNLCKVEKIKYISLERPVVLNYNKKYVTFFNASARRYSRGDPNYYISGHGESRVPLDNRILLDIHFYKSSGNTYKRTFFELHYKLCDLINKDTFLGSSIKRGSFKGTCPFPSGSYHVENITIPIESVPASLPLKKGRICVNVSYVTGDNMGSGYIDLEIKEKQVNTYFYKSWGNTYKRTFFELHYRLCDLLSQDAFLGSFLKRGSFLGSCPFPPGEFHVENCTIRVEDVPATLPFKKGRMYLNITYVTGESLGHGYIDIEMKEKRIWIAVIGFARLMSVHFAAAARRRRQSAAGINLPVMKLQARSSKQESGIGGRQSVLAKNRRYLAVCRALSLKRDRCDRPRSLSVALLTALDATFVE</sequence>
<evidence type="ECO:0000256" key="2">
    <source>
        <dbReference type="SAM" id="SignalP"/>
    </source>
</evidence>